<gene>
    <name evidence="1" type="ORF">QTG54_001336</name>
</gene>
<dbReference type="EMBL" id="JATAAI010000002">
    <property type="protein sequence ID" value="KAK1747373.1"/>
    <property type="molecule type" value="Genomic_DNA"/>
</dbReference>
<proteinExistence type="predicted"/>
<dbReference type="InterPro" id="IPR021259">
    <property type="entry name" value="DUF2817"/>
</dbReference>
<dbReference type="AlphaFoldDB" id="A0AAD9DJ31"/>
<sequence>MIYQNNHHMNYSYIYERGGVNGIRDCVNCEDHCIKGVQQCQKDNSFSAIPQESWVFYGGNGRWENSVVAVQHAIDEFAGFSLSSGDADAQSKVLWIDVHTGLGKYGSYTSLIKKEVTDNNLWTSQLNTLVADLEEKQASNSKAVSSGYEQTVGFINGDVLCPPPACFAVSQEFGTRPGVAVILSLVLENKFFNWGKSEYAYLTSNAFQPRRLSWRRIALRGGSEMLLAALKFQPR</sequence>
<evidence type="ECO:0000313" key="1">
    <source>
        <dbReference type="EMBL" id="KAK1747373.1"/>
    </source>
</evidence>
<protein>
    <submittedName>
        <fullName evidence="1">Uncharacterized protein</fullName>
    </submittedName>
</protein>
<accession>A0AAD9DJ31</accession>
<evidence type="ECO:0000313" key="2">
    <source>
        <dbReference type="Proteomes" id="UP001224775"/>
    </source>
</evidence>
<name>A0AAD9DJ31_9STRA</name>
<organism evidence="1 2">
    <name type="scientific">Skeletonema marinoi</name>
    <dbReference type="NCBI Taxonomy" id="267567"/>
    <lineage>
        <taxon>Eukaryota</taxon>
        <taxon>Sar</taxon>
        <taxon>Stramenopiles</taxon>
        <taxon>Ochrophyta</taxon>
        <taxon>Bacillariophyta</taxon>
        <taxon>Coscinodiscophyceae</taxon>
        <taxon>Thalassiosirophycidae</taxon>
        <taxon>Thalassiosirales</taxon>
        <taxon>Skeletonemataceae</taxon>
        <taxon>Skeletonema</taxon>
        <taxon>Skeletonema marinoi-dohrnii complex</taxon>
    </lineage>
</organism>
<comment type="caution">
    <text evidence="1">The sequence shown here is derived from an EMBL/GenBank/DDBJ whole genome shotgun (WGS) entry which is preliminary data.</text>
</comment>
<dbReference type="Pfam" id="PF10994">
    <property type="entry name" value="DUF2817"/>
    <property type="match status" value="1"/>
</dbReference>
<keyword evidence="2" id="KW-1185">Reference proteome</keyword>
<reference evidence="1" key="1">
    <citation type="submission" date="2023-06" db="EMBL/GenBank/DDBJ databases">
        <title>Survivors Of The Sea: Transcriptome response of Skeletonema marinoi to long-term dormancy.</title>
        <authorList>
            <person name="Pinder M.I.M."/>
            <person name="Kourtchenko O."/>
            <person name="Robertson E.K."/>
            <person name="Larsson T."/>
            <person name="Maumus F."/>
            <person name="Osuna-Cruz C.M."/>
            <person name="Vancaester E."/>
            <person name="Stenow R."/>
            <person name="Vandepoele K."/>
            <person name="Ploug H."/>
            <person name="Bruchert V."/>
            <person name="Godhe A."/>
            <person name="Topel M."/>
        </authorList>
    </citation>
    <scope>NUCLEOTIDE SEQUENCE</scope>
    <source>
        <strain evidence="1">R05AC</strain>
    </source>
</reference>
<dbReference type="Proteomes" id="UP001224775">
    <property type="component" value="Unassembled WGS sequence"/>
</dbReference>